<dbReference type="RefSeq" id="WP_184058335.1">
    <property type="nucleotide sequence ID" value="NZ_JACIJK010000007.1"/>
</dbReference>
<dbReference type="EMBL" id="JACIJK010000007">
    <property type="protein sequence ID" value="MBB5715741.1"/>
    <property type="molecule type" value="Genomic_DNA"/>
</dbReference>
<evidence type="ECO:0000313" key="5">
    <source>
        <dbReference type="EMBL" id="MBB5715741.1"/>
    </source>
</evidence>
<dbReference type="InterPro" id="IPR045853">
    <property type="entry name" value="Pep_chain_release_fac_I_sf"/>
</dbReference>
<comment type="similarity">
    <text evidence="1">Belongs to the prokaryotic/mitochondrial release factor family.</text>
</comment>
<name>A0A7W9BEM4_9SPHN</name>
<feature type="domain" description="Prokaryotic-type class I peptide chain release factors" evidence="4">
    <location>
        <begin position="2"/>
        <end position="126"/>
    </location>
</feature>
<dbReference type="PANTHER" id="PTHR47814:SF1">
    <property type="entry name" value="PEPTIDYL-TRNA HYDROLASE ARFB"/>
    <property type="match status" value="1"/>
</dbReference>
<dbReference type="NCBIfam" id="NF006718">
    <property type="entry name" value="PRK09256.1"/>
    <property type="match status" value="1"/>
</dbReference>
<gene>
    <name evidence="5" type="ORF">FHS94_002596</name>
</gene>
<accession>A0A7W9BEM4</accession>
<dbReference type="Pfam" id="PF00472">
    <property type="entry name" value="RF-1"/>
    <property type="match status" value="1"/>
</dbReference>
<evidence type="ECO:0000256" key="1">
    <source>
        <dbReference type="ARBA" id="ARBA00010835"/>
    </source>
</evidence>
<dbReference type="AlphaFoldDB" id="A0A7W9BEM4"/>
<dbReference type="InterPro" id="IPR000352">
    <property type="entry name" value="Pep_chain_release_fac_I"/>
</dbReference>
<feature type="region of interest" description="Disordered" evidence="3">
    <location>
        <begin position="100"/>
        <end position="132"/>
    </location>
</feature>
<dbReference type="GO" id="GO:0072344">
    <property type="term" value="P:rescue of stalled ribosome"/>
    <property type="evidence" value="ECO:0007669"/>
    <property type="project" value="TreeGrafter"/>
</dbReference>
<proteinExistence type="inferred from homology"/>
<dbReference type="PANTHER" id="PTHR47814">
    <property type="entry name" value="PEPTIDYL-TRNA HYDROLASE ARFB"/>
    <property type="match status" value="1"/>
</dbReference>
<keyword evidence="6" id="KW-1185">Reference proteome</keyword>
<dbReference type="GO" id="GO:0003747">
    <property type="term" value="F:translation release factor activity"/>
    <property type="evidence" value="ECO:0007669"/>
    <property type="project" value="InterPro"/>
</dbReference>
<keyword evidence="2" id="KW-0175">Coiled coil</keyword>
<dbReference type="Proteomes" id="UP000546200">
    <property type="component" value="Unassembled WGS sequence"/>
</dbReference>
<dbReference type="GO" id="GO:0043022">
    <property type="term" value="F:ribosome binding"/>
    <property type="evidence" value="ECO:0007669"/>
    <property type="project" value="TreeGrafter"/>
</dbReference>
<protein>
    <submittedName>
        <fullName evidence="5">Ribosome-associated protein</fullName>
    </submittedName>
</protein>
<dbReference type="Gene3D" id="3.30.160.20">
    <property type="match status" value="1"/>
</dbReference>
<evidence type="ECO:0000256" key="2">
    <source>
        <dbReference type="SAM" id="Coils"/>
    </source>
</evidence>
<evidence type="ECO:0000256" key="3">
    <source>
        <dbReference type="SAM" id="MobiDB-lite"/>
    </source>
</evidence>
<comment type="caution">
    <text evidence="5">The sequence shown here is derived from an EMBL/GenBank/DDBJ whole genome shotgun (WGS) entry which is preliminary data.</text>
</comment>
<feature type="coiled-coil region" evidence="2">
    <location>
        <begin position="71"/>
        <end position="98"/>
    </location>
</feature>
<sequence>MIDVPDDALEERFLAATGPGGQNVNKVATACQLRVDVFRLGLHPETYRRLKLLAGSRLTASGTLVLTARRYRTQEANRQDARERLAELLAEAEKREARRVVTKPSRAARARRVDEKKGRSVVKAARGKVRID</sequence>
<organism evidence="5 6">
    <name type="scientific">Sphingomonas aerophila</name>
    <dbReference type="NCBI Taxonomy" id="1344948"/>
    <lineage>
        <taxon>Bacteria</taxon>
        <taxon>Pseudomonadati</taxon>
        <taxon>Pseudomonadota</taxon>
        <taxon>Alphaproteobacteria</taxon>
        <taxon>Sphingomonadales</taxon>
        <taxon>Sphingomonadaceae</taxon>
        <taxon>Sphingomonas</taxon>
    </lineage>
</organism>
<dbReference type="GO" id="GO:0004045">
    <property type="term" value="F:peptidyl-tRNA hydrolase activity"/>
    <property type="evidence" value="ECO:0007669"/>
    <property type="project" value="TreeGrafter"/>
</dbReference>
<evidence type="ECO:0000313" key="6">
    <source>
        <dbReference type="Proteomes" id="UP000546200"/>
    </source>
</evidence>
<evidence type="ECO:0000259" key="4">
    <source>
        <dbReference type="Pfam" id="PF00472"/>
    </source>
</evidence>
<reference evidence="5 6" key="1">
    <citation type="submission" date="2020-08" db="EMBL/GenBank/DDBJ databases">
        <title>Genomic Encyclopedia of Type Strains, Phase IV (KMG-IV): sequencing the most valuable type-strain genomes for metagenomic binning, comparative biology and taxonomic classification.</title>
        <authorList>
            <person name="Goeker M."/>
        </authorList>
    </citation>
    <scope>NUCLEOTIDE SEQUENCE [LARGE SCALE GENOMIC DNA]</scope>
    <source>
        <strain evidence="5 6">DSM 100044</strain>
    </source>
</reference>
<dbReference type="SUPFAM" id="SSF75620">
    <property type="entry name" value="Release factor"/>
    <property type="match status" value="1"/>
</dbReference>